<keyword evidence="1" id="KW-0812">Transmembrane</keyword>
<dbReference type="AlphaFoldDB" id="A0A841Z2B5"/>
<dbReference type="RefSeq" id="WP_185390151.1">
    <property type="nucleotide sequence ID" value="NZ_JAARQN010000018.1"/>
</dbReference>
<evidence type="ECO:0000256" key="1">
    <source>
        <dbReference type="SAM" id="Phobius"/>
    </source>
</evidence>
<gene>
    <name evidence="2" type="ORF">HB850_14600</name>
</gene>
<dbReference type="PROSITE" id="PS51257">
    <property type="entry name" value="PROKAR_LIPOPROTEIN"/>
    <property type="match status" value="1"/>
</dbReference>
<accession>A0A841Z2B5</accession>
<protein>
    <recommendedName>
        <fullName evidence="4">Helix-turn-helix domain-containing protein</fullName>
    </recommendedName>
</protein>
<feature type="transmembrane region" description="Helical" evidence="1">
    <location>
        <begin position="6"/>
        <end position="24"/>
    </location>
</feature>
<keyword evidence="1" id="KW-1133">Transmembrane helix</keyword>
<dbReference type="EMBL" id="JAARQN010000018">
    <property type="protein sequence ID" value="MBC1458987.1"/>
    <property type="molecule type" value="Genomic_DNA"/>
</dbReference>
<dbReference type="Proteomes" id="UP000569903">
    <property type="component" value="Unassembled WGS sequence"/>
</dbReference>
<evidence type="ECO:0000313" key="3">
    <source>
        <dbReference type="Proteomes" id="UP000569903"/>
    </source>
</evidence>
<evidence type="ECO:0008006" key="4">
    <source>
        <dbReference type="Google" id="ProtNLM"/>
    </source>
</evidence>
<comment type="caution">
    <text evidence="2">The sequence shown here is derived from an EMBL/GenBank/DDBJ whole genome shotgun (WGS) entry which is preliminary data.</text>
</comment>
<reference evidence="2 3" key="1">
    <citation type="submission" date="2020-03" db="EMBL/GenBank/DDBJ databases">
        <title>Soil Listeria distribution.</title>
        <authorList>
            <person name="Liao J."/>
            <person name="Wiedmann M."/>
        </authorList>
    </citation>
    <scope>NUCLEOTIDE SEQUENCE [LARGE SCALE GENOMIC DNA]</scope>
    <source>
        <strain evidence="2 3">FSL L7-1614</strain>
    </source>
</reference>
<organism evidence="2 3">
    <name type="scientific">Listeria newyorkensis</name>
    <dbReference type="NCBI Taxonomy" id="1497681"/>
    <lineage>
        <taxon>Bacteria</taxon>
        <taxon>Bacillati</taxon>
        <taxon>Bacillota</taxon>
        <taxon>Bacilli</taxon>
        <taxon>Bacillales</taxon>
        <taxon>Listeriaceae</taxon>
        <taxon>Listeria</taxon>
    </lineage>
</organism>
<sequence>MEAKYAWIIGICLIIAGCTIGGGLSDSGDDGSPKGIEISNETPIDVQLGSTDVKLLDEDSARSYLGIDDEEMKRLKKLGNLPSITIKDFVYYPREGLDKWVEENTGKTF</sequence>
<proteinExistence type="predicted"/>
<name>A0A841Z2B5_9LIST</name>
<keyword evidence="1" id="KW-0472">Membrane</keyword>
<evidence type="ECO:0000313" key="2">
    <source>
        <dbReference type="EMBL" id="MBC1458987.1"/>
    </source>
</evidence>